<dbReference type="EMBL" id="MCFJ01000010">
    <property type="protein sequence ID" value="ORY61720.1"/>
    <property type="molecule type" value="Genomic_DNA"/>
</dbReference>
<evidence type="ECO:0000256" key="1">
    <source>
        <dbReference type="SAM" id="MobiDB-lite"/>
    </source>
</evidence>
<dbReference type="GeneID" id="63773718"/>
<keyword evidence="3" id="KW-1185">Reference proteome</keyword>
<evidence type="ECO:0000313" key="2">
    <source>
        <dbReference type="EMBL" id="ORY61720.1"/>
    </source>
</evidence>
<feature type="region of interest" description="Disordered" evidence="1">
    <location>
        <begin position="121"/>
        <end position="163"/>
    </location>
</feature>
<sequence length="163" mass="18271">MHASPTSDHLHRSSRSACTSICITHLLSMSAVRPISMLNPITAYRARYPYILPTPSSCRPQQEYQCPFHGNWCTVTSQAFSCYSLMNSFHGEAPNHVDCHACFEPGAEIPNHTTQRAHTLKMSRMVHRPGRKITQKPDRGPEPATPNSPRSPRFRRLETGSTG</sequence>
<evidence type="ECO:0000313" key="3">
    <source>
        <dbReference type="Proteomes" id="UP000193689"/>
    </source>
</evidence>
<dbReference type="AlphaFoldDB" id="A0A1Y2DR30"/>
<organism evidence="2 3">
    <name type="scientific">Pseudomassariella vexata</name>
    <dbReference type="NCBI Taxonomy" id="1141098"/>
    <lineage>
        <taxon>Eukaryota</taxon>
        <taxon>Fungi</taxon>
        <taxon>Dikarya</taxon>
        <taxon>Ascomycota</taxon>
        <taxon>Pezizomycotina</taxon>
        <taxon>Sordariomycetes</taxon>
        <taxon>Xylariomycetidae</taxon>
        <taxon>Amphisphaeriales</taxon>
        <taxon>Pseudomassariaceae</taxon>
        <taxon>Pseudomassariella</taxon>
    </lineage>
</organism>
<gene>
    <name evidence="2" type="ORF">BCR38DRAFT_38740</name>
</gene>
<dbReference type="InParanoid" id="A0A1Y2DR30"/>
<feature type="compositionally biased region" description="Basic residues" evidence="1">
    <location>
        <begin position="121"/>
        <end position="134"/>
    </location>
</feature>
<protein>
    <submittedName>
        <fullName evidence="2">Uncharacterized protein</fullName>
    </submittedName>
</protein>
<dbReference type="RefSeq" id="XP_040713797.1">
    <property type="nucleotide sequence ID" value="XM_040857506.1"/>
</dbReference>
<accession>A0A1Y2DR30</accession>
<name>A0A1Y2DR30_9PEZI</name>
<comment type="caution">
    <text evidence="2">The sequence shown here is derived from an EMBL/GenBank/DDBJ whole genome shotgun (WGS) entry which is preliminary data.</text>
</comment>
<dbReference type="Proteomes" id="UP000193689">
    <property type="component" value="Unassembled WGS sequence"/>
</dbReference>
<reference evidence="2 3" key="1">
    <citation type="submission" date="2016-07" db="EMBL/GenBank/DDBJ databases">
        <title>Pervasive Adenine N6-methylation of Active Genes in Fungi.</title>
        <authorList>
            <consortium name="DOE Joint Genome Institute"/>
            <person name="Mondo S.J."/>
            <person name="Dannebaum R.O."/>
            <person name="Kuo R.C."/>
            <person name="Labutti K."/>
            <person name="Haridas S."/>
            <person name="Kuo A."/>
            <person name="Salamov A."/>
            <person name="Ahrendt S.R."/>
            <person name="Lipzen A."/>
            <person name="Sullivan W."/>
            <person name="Andreopoulos W.B."/>
            <person name="Clum A."/>
            <person name="Lindquist E."/>
            <person name="Daum C."/>
            <person name="Ramamoorthy G.K."/>
            <person name="Gryganskyi A."/>
            <person name="Culley D."/>
            <person name="Magnuson J.K."/>
            <person name="James T.Y."/>
            <person name="O'Malley M.A."/>
            <person name="Stajich J.E."/>
            <person name="Spatafora J.W."/>
            <person name="Visel A."/>
            <person name="Grigoriev I.V."/>
        </authorList>
    </citation>
    <scope>NUCLEOTIDE SEQUENCE [LARGE SCALE GENOMIC DNA]</scope>
    <source>
        <strain evidence="2 3">CBS 129021</strain>
    </source>
</reference>
<proteinExistence type="predicted"/>